<dbReference type="SMART" id="SM00980">
    <property type="entry name" value="THAP"/>
    <property type="match status" value="1"/>
</dbReference>
<evidence type="ECO:0000256" key="1">
    <source>
        <dbReference type="ARBA" id="ARBA00004642"/>
    </source>
</evidence>
<comment type="similarity">
    <text evidence="2">Belongs to the THAP1 family.</text>
</comment>
<dbReference type="GO" id="GO:0043565">
    <property type="term" value="F:sequence-specific DNA binding"/>
    <property type="evidence" value="ECO:0007669"/>
    <property type="project" value="InterPro"/>
</dbReference>
<dbReference type="PANTHER" id="PTHR46600">
    <property type="entry name" value="THAP DOMAIN-CONTAINING"/>
    <property type="match status" value="1"/>
</dbReference>
<feature type="region of interest" description="Disordered" evidence="14">
    <location>
        <begin position="103"/>
        <end position="124"/>
    </location>
</feature>
<dbReference type="InterPro" id="IPR006612">
    <property type="entry name" value="THAP_Znf"/>
</dbReference>
<evidence type="ECO:0000259" key="15">
    <source>
        <dbReference type="PROSITE" id="PS50950"/>
    </source>
</evidence>
<dbReference type="Proteomes" id="UP000000305">
    <property type="component" value="Unassembled WGS sequence"/>
</dbReference>
<keyword evidence="10" id="KW-0539">Nucleus</keyword>
<evidence type="ECO:0000313" key="16">
    <source>
        <dbReference type="EMBL" id="EFX74639.1"/>
    </source>
</evidence>
<organism evidence="16 17">
    <name type="scientific">Daphnia pulex</name>
    <name type="common">Water flea</name>
    <dbReference type="NCBI Taxonomy" id="6669"/>
    <lineage>
        <taxon>Eukaryota</taxon>
        <taxon>Metazoa</taxon>
        <taxon>Ecdysozoa</taxon>
        <taxon>Arthropoda</taxon>
        <taxon>Crustacea</taxon>
        <taxon>Branchiopoda</taxon>
        <taxon>Diplostraca</taxon>
        <taxon>Cladocera</taxon>
        <taxon>Anomopoda</taxon>
        <taxon>Daphniidae</taxon>
        <taxon>Daphnia</taxon>
    </lineage>
</organism>
<evidence type="ECO:0000256" key="14">
    <source>
        <dbReference type="SAM" id="MobiDB-lite"/>
    </source>
</evidence>
<accession>E9H0U6</accession>
<reference evidence="16 17" key="1">
    <citation type="journal article" date="2011" name="Science">
        <title>The ecoresponsive genome of Daphnia pulex.</title>
        <authorList>
            <person name="Colbourne J.K."/>
            <person name="Pfrender M.E."/>
            <person name="Gilbert D."/>
            <person name="Thomas W.K."/>
            <person name="Tucker A."/>
            <person name="Oakley T.H."/>
            <person name="Tokishita S."/>
            <person name="Aerts A."/>
            <person name="Arnold G.J."/>
            <person name="Basu M.K."/>
            <person name="Bauer D.J."/>
            <person name="Caceres C.E."/>
            <person name="Carmel L."/>
            <person name="Casola C."/>
            <person name="Choi J.H."/>
            <person name="Detter J.C."/>
            <person name="Dong Q."/>
            <person name="Dusheyko S."/>
            <person name="Eads B.D."/>
            <person name="Frohlich T."/>
            <person name="Geiler-Samerotte K.A."/>
            <person name="Gerlach D."/>
            <person name="Hatcher P."/>
            <person name="Jogdeo S."/>
            <person name="Krijgsveld J."/>
            <person name="Kriventseva E.V."/>
            <person name="Kultz D."/>
            <person name="Laforsch C."/>
            <person name="Lindquist E."/>
            <person name="Lopez J."/>
            <person name="Manak J.R."/>
            <person name="Muller J."/>
            <person name="Pangilinan J."/>
            <person name="Patwardhan R.P."/>
            <person name="Pitluck S."/>
            <person name="Pritham E.J."/>
            <person name="Rechtsteiner A."/>
            <person name="Rho M."/>
            <person name="Rogozin I.B."/>
            <person name="Sakarya O."/>
            <person name="Salamov A."/>
            <person name="Schaack S."/>
            <person name="Shapiro H."/>
            <person name="Shiga Y."/>
            <person name="Skalitzky C."/>
            <person name="Smith Z."/>
            <person name="Souvorov A."/>
            <person name="Sung W."/>
            <person name="Tang Z."/>
            <person name="Tsuchiya D."/>
            <person name="Tu H."/>
            <person name="Vos H."/>
            <person name="Wang M."/>
            <person name="Wolf Y.I."/>
            <person name="Yamagata H."/>
            <person name="Yamada T."/>
            <person name="Ye Y."/>
            <person name="Shaw J.R."/>
            <person name="Andrews J."/>
            <person name="Crease T.J."/>
            <person name="Tang H."/>
            <person name="Lucas S.M."/>
            <person name="Robertson H.M."/>
            <person name="Bork P."/>
            <person name="Koonin E.V."/>
            <person name="Zdobnov E.M."/>
            <person name="Grigoriev I.V."/>
            <person name="Lynch M."/>
            <person name="Boore J.L."/>
        </authorList>
    </citation>
    <scope>NUCLEOTIDE SEQUENCE [LARGE SCALE GENOMIC DNA]</scope>
</reference>
<keyword evidence="8 12" id="KW-0238">DNA-binding</keyword>
<dbReference type="Gene3D" id="6.20.210.20">
    <property type="entry name" value="THAP domain"/>
    <property type="match status" value="1"/>
</dbReference>
<evidence type="ECO:0000256" key="12">
    <source>
        <dbReference type="PROSITE-ProRule" id="PRU00309"/>
    </source>
</evidence>
<dbReference type="AlphaFoldDB" id="E9H0U6"/>
<evidence type="ECO:0000256" key="11">
    <source>
        <dbReference type="ARBA" id="ARBA00023306"/>
    </source>
</evidence>
<gene>
    <name evidence="16" type="ORF">DAPPUDRAFT_324143</name>
</gene>
<dbReference type="KEGG" id="dpx:DAPPUDRAFT_324143"/>
<evidence type="ECO:0000256" key="13">
    <source>
        <dbReference type="SAM" id="Coils"/>
    </source>
</evidence>
<dbReference type="InterPro" id="IPR026516">
    <property type="entry name" value="THAP1/10"/>
</dbReference>
<dbReference type="SUPFAM" id="SSF57716">
    <property type="entry name" value="Glucocorticoid receptor-like (DNA-binding domain)"/>
    <property type="match status" value="1"/>
</dbReference>
<evidence type="ECO:0000256" key="6">
    <source>
        <dbReference type="ARBA" id="ARBA00023015"/>
    </source>
</evidence>
<comment type="subcellular location">
    <subcellularLocation>
        <location evidence="1">Nucleus</location>
        <location evidence="1">Nucleoplasm</location>
    </subcellularLocation>
</comment>
<dbReference type="PANTHER" id="PTHR46600:SF1">
    <property type="entry name" value="THAP DOMAIN-CONTAINING PROTEIN 1"/>
    <property type="match status" value="1"/>
</dbReference>
<keyword evidence="9" id="KW-0804">Transcription</keyword>
<evidence type="ECO:0000256" key="5">
    <source>
        <dbReference type="ARBA" id="ARBA00022833"/>
    </source>
</evidence>
<evidence type="ECO:0000256" key="9">
    <source>
        <dbReference type="ARBA" id="ARBA00023163"/>
    </source>
</evidence>
<feature type="coiled-coil region" evidence="13">
    <location>
        <begin position="339"/>
        <end position="366"/>
    </location>
</feature>
<dbReference type="HOGENOM" id="CLU_750650_0_0_1"/>
<evidence type="ECO:0000256" key="8">
    <source>
        <dbReference type="ARBA" id="ARBA00023125"/>
    </source>
</evidence>
<protein>
    <recommendedName>
        <fullName evidence="15">THAP-type domain-containing protein</fullName>
    </recommendedName>
</protein>
<dbReference type="PROSITE" id="PS50950">
    <property type="entry name" value="ZF_THAP"/>
    <property type="match status" value="1"/>
</dbReference>
<keyword evidence="3" id="KW-0479">Metal-binding</keyword>
<evidence type="ECO:0000256" key="7">
    <source>
        <dbReference type="ARBA" id="ARBA00023054"/>
    </source>
</evidence>
<keyword evidence="17" id="KW-1185">Reference proteome</keyword>
<dbReference type="GO" id="GO:0005654">
    <property type="term" value="C:nucleoplasm"/>
    <property type="evidence" value="ECO:0007669"/>
    <property type="project" value="UniProtKB-SubCell"/>
</dbReference>
<keyword evidence="6" id="KW-0805">Transcription regulation</keyword>
<evidence type="ECO:0000256" key="2">
    <source>
        <dbReference type="ARBA" id="ARBA00006177"/>
    </source>
</evidence>
<feature type="domain" description="THAP-type" evidence="15">
    <location>
        <begin position="1"/>
        <end position="90"/>
    </location>
</feature>
<evidence type="ECO:0000256" key="3">
    <source>
        <dbReference type="ARBA" id="ARBA00022723"/>
    </source>
</evidence>
<dbReference type="GO" id="GO:0008270">
    <property type="term" value="F:zinc ion binding"/>
    <property type="evidence" value="ECO:0007669"/>
    <property type="project" value="UniProtKB-KW"/>
</dbReference>
<evidence type="ECO:0000256" key="10">
    <source>
        <dbReference type="ARBA" id="ARBA00023242"/>
    </source>
</evidence>
<proteinExistence type="inferred from homology"/>
<keyword evidence="7 13" id="KW-0175">Coiled coil</keyword>
<evidence type="ECO:0000313" key="17">
    <source>
        <dbReference type="Proteomes" id="UP000000305"/>
    </source>
</evidence>
<sequence>MVMKCFVACCSAGYASNKVKVPKFRAPKDEKRFVLWQKAIPRTDRKLTKKDYVCANHFEEKYLTKVKTILDQEFPLKIWKLAAEAIPTLNLWSDTFKVKKKKKEGKQDSDADQWQNELDLPNTPQPIQLTDSHETLEFPVTTKLAADVEMVDPLEIVDQPFKEAVNNIISHPTQLKLPKAWQWCSVDENLQEDDPIAYSRITAVRFGVVNEFTIPIKMITVVGGEVFYTVKGVLITPPHFLPKSFSKVEELNDLLSRFDSANICSGFKLVGKGVLTPNLKKATVKQLGERRSKFCIRLIQKGFTCYRCEHLTNLVAGKSPKPTNMERLLEQSKNSTYKNRLLTKQLERKGMLIKELRQEIKSLKKIETL</sequence>
<dbReference type="InParanoid" id="E9H0U6"/>
<dbReference type="Pfam" id="PF05485">
    <property type="entry name" value="THAP"/>
    <property type="match status" value="1"/>
</dbReference>
<keyword evidence="5" id="KW-0862">Zinc</keyword>
<name>E9H0U6_DAPPU</name>
<dbReference type="eggNOG" id="ENOG502RWEY">
    <property type="taxonomic scope" value="Eukaryota"/>
</dbReference>
<dbReference type="InterPro" id="IPR038441">
    <property type="entry name" value="THAP_Znf_sf"/>
</dbReference>
<dbReference type="EMBL" id="GL732582">
    <property type="protein sequence ID" value="EFX74639.1"/>
    <property type="molecule type" value="Genomic_DNA"/>
</dbReference>
<keyword evidence="11" id="KW-0131">Cell cycle</keyword>
<keyword evidence="4 12" id="KW-0863">Zinc-finger</keyword>
<evidence type="ECO:0000256" key="4">
    <source>
        <dbReference type="ARBA" id="ARBA00022771"/>
    </source>
</evidence>
<dbReference type="OrthoDB" id="6513675at2759"/>